<dbReference type="OrthoDB" id="10064612at2759"/>
<evidence type="ECO:0000313" key="5">
    <source>
        <dbReference type="WBParaSite" id="ECPE_0000755901-mRNA-1"/>
    </source>
</evidence>
<feature type="region of interest" description="Disordered" evidence="2">
    <location>
        <begin position="494"/>
        <end position="522"/>
    </location>
</feature>
<evidence type="ECO:0000256" key="1">
    <source>
        <dbReference type="SAM" id="Coils"/>
    </source>
</evidence>
<dbReference type="WBParaSite" id="ECPE_0000755901-mRNA-1">
    <property type="protein sequence ID" value="ECPE_0000755901-mRNA-1"/>
    <property type="gene ID" value="ECPE_0000755901"/>
</dbReference>
<sequence>MFMKTSFFKHFKKDTDCMDQNEIRSAENIRLPPGRPLLWGGLDDSENSTSCDMDEDDYFGEETFDLAQAKEIETLKEEITKISQSLRNIKCENQKLETANKELKVSTNLSRSIKKIEHEFKLSKLNKLENQLATEKNKYLEYETSNEDLKKERNELLDQVASLKKSESKMKQGIDNLRLANEKLSGERDQFDKYLEKSKSDLRETEGKLAALKLEYEKSLQEISRLNSKAESCDAAIETGSLKIAQLNQVVSDLTMQLEYSRQELAAHKQKEKSLQEQIKKKECEKVEMTRDYELRQEKIAKMNAKSMENAIGEKEKEIKALRMELDSRRGENVNERKKLEKKANDAASQLEKLKEQIRGLTAEKIEVSEQQTKARDALLQRLEELEKVISEQQKKMKNNEMELEQLRKTEKEFKELQHQIYTNSPPASSQLPESIGISVTQTPKSPALSVRLHSMAIMKTPQKTPRSILRQPGSASKRRRVFFATQSDESMVESSLLLTPTKSDEDNDTSNIRKTPCKSGSKVTEIKKKKHTGKDSVNWFECDKFFGVGLED</sequence>
<dbReference type="AlphaFoldDB" id="A0A183AKQ8"/>
<evidence type="ECO:0000313" key="3">
    <source>
        <dbReference type="EMBL" id="VDP81399.1"/>
    </source>
</evidence>
<dbReference type="GO" id="GO:0007076">
    <property type="term" value="P:mitotic chromosome condensation"/>
    <property type="evidence" value="ECO:0007669"/>
    <property type="project" value="TreeGrafter"/>
</dbReference>
<dbReference type="PANTHER" id="PTHR43941:SF1">
    <property type="entry name" value="STRUCTURAL MAINTENANCE OF CHROMOSOMES PROTEIN 2"/>
    <property type="match status" value="1"/>
</dbReference>
<name>A0A183AKQ8_9TREM</name>
<accession>A0A183AKQ8</accession>
<dbReference type="GO" id="GO:0000785">
    <property type="term" value="C:chromatin"/>
    <property type="evidence" value="ECO:0007669"/>
    <property type="project" value="TreeGrafter"/>
</dbReference>
<organism evidence="5">
    <name type="scientific">Echinostoma caproni</name>
    <dbReference type="NCBI Taxonomy" id="27848"/>
    <lineage>
        <taxon>Eukaryota</taxon>
        <taxon>Metazoa</taxon>
        <taxon>Spiralia</taxon>
        <taxon>Lophotrochozoa</taxon>
        <taxon>Platyhelminthes</taxon>
        <taxon>Trematoda</taxon>
        <taxon>Digenea</taxon>
        <taxon>Plagiorchiida</taxon>
        <taxon>Echinostomata</taxon>
        <taxon>Echinostomatoidea</taxon>
        <taxon>Echinostomatidae</taxon>
        <taxon>Echinostoma</taxon>
    </lineage>
</organism>
<protein>
    <submittedName>
        <fullName evidence="5">Myosin_tail_1 domain-containing protein</fullName>
    </submittedName>
</protein>
<dbReference type="EMBL" id="UZAN01044757">
    <property type="protein sequence ID" value="VDP81399.1"/>
    <property type="molecule type" value="Genomic_DNA"/>
</dbReference>
<dbReference type="GO" id="GO:0003682">
    <property type="term" value="F:chromatin binding"/>
    <property type="evidence" value="ECO:0007669"/>
    <property type="project" value="TreeGrafter"/>
</dbReference>
<feature type="coiled-coil region" evidence="1">
    <location>
        <begin position="258"/>
        <end position="420"/>
    </location>
</feature>
<reference evidence="3 4" key="2">
    <citation type="submission" date="2018-11" db="EMBL/GenBank/DDBJ databases">
        <authorList>
            <consortium name="Pathogen Informatics"/>
        </authorList>
    </citation>
    <scope>NUCLEOTIDE SEQUENCE [LARGE SCALE GENOMIC DNA]</scope>
    <source>
        <strain evidence="3 4">Egypt</strain>
    </source>
</reference>
<keyword evidence="1" id="KW-0175">Coiled coil</keyword>
<reference evidence="5" key="1">
    <citation type="submission" date="2016-06" db="UniProtKB">
        <authorList>
            <consortium name="WormBaseParasite"/>
        </authorList>
    </citation>
    <scope>IDENTIFICATION</scope>
</reference>
<feature type="coiled-coil region" evidence="1">
    <location>
        <begin position="72"/>
        <end position="166"/>
    </location>
</feature>
<dbReference type="GO" id="GO:0000793">
    <property type="term" value="C:condensed chromosome"/>
    <property type="evidence" value="ECO:0007669"/>
    <property type="project" value="TreeGrafter"/>
</dbReference>
<keyword evidence="4" id="KW-1185">Reference proteome</keyword>
<dbReference type="GO" id="GO:0000796">
    <property type="term" value="C:condensin complex"/>
    <property type="evidence" value="ECO:0007669"/>
    <property type="project" value="TreeGrafter"/>
</dbReference>
<gene>
    <name evidence="3" type="ORF">ECPE_LOCUS7543</name>
</gene>
<proteinExistence type="predicted"/>
<evidence type="ECO:0000313" key="4">
    <source>
        <dbReference type="Proteomes" id="UP000272942"/>
    </source>
</evidence>
<dbReference type="Proteomes" id="UP000272942">
    <property type="component" value="Unassembled WGS sequence"/>
</dbReference>
<dbReference type="PANTHER" id="PTHR43941">
    <property type="entry name" value="STRUCTURAL MAINTENANCE OF CHROMOSOMES PROTEIN 2"/>
    <property type="match status" value="1"/>
</dbReference>
<evidence type="ECO:0000256" key="2">
    <source>
        <dbReference type="SAM" id="MobiDB-lite"/>
    </source>
</evidence>
<feature type="coiled-coil region" evidence="1">
    <location>
        <begin position="195"/>
        <end position="229"/>
    </location>
</feature>